<dbReference type="Pfam" id="PF03732">
    <property type="entry name" value="Retrotrans_gag"/>
    <property type="match status" value="1"/>
</dbReference>
<organism evidence="2 3">
    <name type="scientific">Gossypium arboreum</name>
    <name type="common">Tree cotton</name>
    <name type="synonym">Gossypium nanking</name>
    <dbReference type="NCBI Taxonomy" id="29729"/>
    <lineage>
        <taxon>Eukaryota</taxon>
        <taxon>Viridiplantae</taxon>
        <taxon>Streptophyta</taxon>
        <taxon>Embryophyta</taxon>
        <taxon>Tracheophyta</taxon>
        <taxon>Spermatophyta</taxon>
        <taxon>Magnoliopsida</taxon>
        <taxon>eudicotyledons</taxon>
        <taxon>Gunneridae</taxon>
        <taxon>Pentapetalae</taxon>
        <taxon>rosids</taxon>
        <taxon>malvids</taxon>
        <taxon>Malvales</taxon>
        <taxon>Malvaceae</taxon>
        <taxon>Malvoideae</taxon>
        <taxon>Gossypium</taxon>
    </lineage>
</organism>
<dbReference type="Proteomes" id="UP001358586">
    <property type="component" value="Chromosome 12"/>
</dbReference>
<gene>
    <name evidence="2" type="ORF">PVK06_043507</name>
</gene>
<proteinExistence type="predicted"/>
<evidence type="ECO:0000313" key="3">
    <source>
        <dbReference type="Proteomes" id="UP001358586"/>
    </source>
</evidence>
<keyword evidence="3" id="KW-1185">Reference proteome</keyword>
<name>A0ABR0MNU8_GOSAR</name>
<accession>A0ABR0MNU8</accession>
<feature type="domain" description="Retrotransposon gag" evidence="1">
    <location>
        <begin position="98"/>
        <end position="181"/>
    </location>
</feature>
<comment type="caution">
    <text evidence="2">The sequence shown here is derived from an EMBL/GenBank/DDBJ whole genome shotgun (WGS) entry which is preliminary data.</text>
</comment>
<dbReference type="EMBL" id="JARKNE010000012">
    <property type="protein sequence ID" value="KAK5775600.1"/>
    <property type="molecule type" value="Genomic_DNA"/>
</dbReference>
<sequence length="223" mass="25533">MTKKGVTTHVQKEVNILQQEMVKYFGSSGSANNEAAREKEKGILRRPPLSFPPKEIVGGSHHRTPSMVEGDPNRALQEVLLKRNYITACPHFDGSDFRAWWIKLRQYFEAKASLKVFNWTDYGEALRERFGSNTFRNPMSELVSLKQQGSVESYHDSFVSLLNQLNLSEPYALDIFVSNLKHEVSQYLQLFEHQTLAEGFKLARKVEVIVSGTSKRVFLRPLV</sequence>
<reference evidence="2 3" key="1">
    <citation type="submission" date="2023-03" db="EMBL/GenBank/DDBJ databases">
        <title>WGS of Gossypium arboreum.</title>
        <authorList>
            <person name="Yu D."/>
        </authorList>
    </citation>
    <scope>NUCLEOTIDE SEQUENCE [LARGE SCALE GENOMIC DNA]</scope>
    <source>
        <tissue evidence="2">Leaf</tissue>
    </source>
</reference>
<protein>
    <recommendedName>
        <fullName evidence="1">Retrotransposon gag domain-containing protein</fullName>
    </recommendedName>
</protein>
<evidence type="ECO:0000259" key="1">
    <source>
        <dbReference type="Pfam" id="PF03732"/>
    </source>
</evidence>
<evidence type="ECO:0000313" key="2">
    <source>
        <dbReference type="EMBL" id="KAK5775600.1"/>
    </source>
</evidence>
<dbReference type="InterPro" id="IPR005162">
    <property type="entry name" value="Retrotrans_gag_dom"/>
</dbReference>